<dbReference type="AlphaFoldDB" id="A0A0L7KFR8"/>
<reference evidence="3" key="2">
    <citation type="submission" date="2006-03" db="EMBL/GenBank/DDBJ databases">
        <title>The genome sequence of the Plasmodium falciparum HB3.</title>
        <authorList>
            <consortium name="The Broad Institute Genome Sequencing Platform"/>
            <person name="Birren B."/>
            <person name="Lander E."/>
            <person name="Galagan J."/>
            <person name="Nusbaum C."/>
            <person name="Devon K."/>
            <person name="Henn M."/>
            <person name="Jaffe D."/>
            <person name="Butler J."/>
            <person name="Alvarez P."/>
            <person name="Gnerre S."/>
            <person name="Grabherr M."/>
            <person name="Kleber M."/>
            <person name="Mauceli E."/>
            <person name="Brockman W."/>
            <person name="MacCallum I.A."/>
            <person name="Rounsley S."/>
            <person name="Young S."/>
            <person name="LaButti K."/>
            <person name="Pushparaj V."/>
            <person name="DeCaprio D."/>
            <person name="Crawford M."/>
            <person name="Koehrsen M."/>
            <person name="Engels R."/>
            <person name="Montgomery P."/>
            <person name="Pearson M."/>
            <person name="Howarth C."/>
            <person name="Larson L."/>
            <person name="Luoma S."/>
            <person name="White J."/>
            <person name="Kodira C."/>
            <person name="Zeng Q."/>
            <person name="Oleary S."/>
            <person name="Yandava C."/>
            <person name="Alvarado L."/>
            <person name="Wirth D."/>
            <person name="Volkman S."/>
            <person name="Hartl D."/>
        </authorList>
    </citation>
    <scope>NUCLEOTIDE SEQUENCE [LARGE SCALE GENOMIC DNA]</scope>
</reference>
<feature type="transmembrane region" description="Helical" evidence="1">
    <location>
        <begin position="236"/>
        <end position="253"/>
    </location>
</feature>
<sequence>MIINYFNKLNKITFKTKRKNNMNTYLNLKKYIRNSIIISIKHNYIRLLLIFNKLFLFKQQIMNNCYSYYIQEQPEISHSFSYHIEQPLDVISQFQNNVYELSNIPNEFNFNYHNVKPREDQFYNNINTFLHHYPKEHNNIQTLQNSTKNEEFYDKANKNIQENFYNDFVKFKDYIINDKDQNIEDINITGEDKEKLKLLFETLNEMKFYESKISALNFKYYYYKNKSKKKKKKKSLVKMALTPIFVLLSMFTLNKVAPEVFSTAFIWLYRF</sequence>
<keyword evidence="1" id="KW-1133">Transmembrane helix</keyword>
<proteinExistence type="predicted"/>
<dbReference type="EMBL" id="CH672019">
    <property type="protein sequence ID" value="KOB61739.1"/>
    <property type="molecule type" value="Genomic_DNA"/>
</dbReference>
<dbReference type="OMA" id="QIMNNCY"/>
<dbReference type="Proteomes" id="UP000054289">
    <property type="component" value="Unassembled WGS sequence"/>
</dbReference>
<evidence type="ECO:0000313" key="2">
    <source>
        <dbReference type="EMBL" id="KOB61739.1"/>
    </source>
</evidence>
<evidence type="ECO:0000313" key="3">
    <source>
        <dbReference type="Proteomes" id="UP000054289"/>
    </source>
</evidence>
<organism evidence="2 3">
    <name type="scientific">Plasmodium falciparum (isolate HB3)</name>
    <dbReference type="NCBI Taxonomy" id="137071"/>
    <lineage>
        <taxon>Eukaryota</taxon>
        <taxon>Sar</taxon>
        <taxon>Alveolata</taxon>
        <taxon>Apicomplexa</taxon>
        <taxon>Aconoidasida</taxon>
        <taxon>Haemosporida</taxon>
        <taxon>Plasmodiidae</taxon>
        <taxon>Plasmodium</taxon>
        <taxon>Plasmodium (Laverania)</taxon>
    </lineage>
</organism>
<reference evidence="2 3" key="1">
    <citation type="submission" date="2006-03" db="EMBL/GenBank/DDBJ databases">
        <title>Annotation of Plasmodium falciparum HB3.</title>
        <authorList>
            <consortium name="The Broad Institute Genome Sequencing Platform"/>
            <person name="Volkman S.K."/>
            <person name="Neafsey D.E."/>
            <person name="Dash A.P."/>
            <person name="Chitnis C.E."/>
            <person name="Hartl D.L."/>
            <person name="Young S.K."/>
            <person name="Zeng Q."/>
            <person name="Koehrsen M."/>
            <person name="Alvarado L."/>
            <person name="Berlin A."/>
            <person name="Borenstein D."/>
            <person name="Chapman S.B."/>
            <person name="Chen Z."/>
            <person name="Engels R."/>
            <person name="Freedman E."/>
            <person name="Gellesch M."/>
            <person name="Goldberg J."/>
            <person name="Griggs A."/>
            <person name="Gujja S."/>
            <person name="Heilman E.R."/>
            <person name="Heiman D.I."/>
            <person name="Howarth C."/>
            <person name="Jen D."/>
            <person name="Larson L."/>
            <person name="Mehta T."/>
            <person name="Neiman D."/>
            <person name="Park D."/>
            <person name="Pearson M."/>
            <person name="Roberts A."/>
            <person name="Saif S."/>
            <person name="Shea T."/>
            <person name="Shenoy N."/>
            <person name="Sisk P."/>
            <person name="Stolte C."/>
            <person name="Sykes S."/>
            <person name="Walk T."/>
            <person name="White J."/>
            <person name="Yandava C."/>
            <person name="Haas B."/>
            <person name="Henn M.R."/>
            <person name="Nusbaum C."/>
            <person name="Birren B."/>
        </authorList>
    </citation>
    <scope>NUCLEOTIDE SEQUENCE [LARGE SCALE GENOMIC DNA]</scope>
    <source>
        <strain evidence="2">HB3</strain>
    </source>
</reference>
<keyword evidence="1" id="KW-0812">Transmembrane</keyword>
<dbReference type="KEGG" id="pfh:PFHG_03431"/>
<evidence type="ECO:0000256" key="1">
    <source>
        <dbReference type="SAM" id="Phobius"/>
    </source>
</evidence>
<gene>
    <name evidence="2" type="ORF">PFHG_03431</name>
</gene>
<protein>
    <submittedName>
        <fullName evidence="2">Uncharacterized protein</fullName>
    </submittedName>
</protein>
<keyword evidence="1" id="KW-0472">Membrane</keyword>
<name>A0A0L7KFR8_PLAFX</name>
<accession>A0A0L7KFR8</accession>